<dbReference type="PANTHER" id="PTHR21700:SF3">
    <property type="entry name" value="TRANSTHYRETIN-LIKE PROTEIN 5"/>
    <property type="match status" value="1"/>
</dbReference>
<comment type="subcellular location">
    <subcellularLocation>
        <location evidence="1">Secreted</location>
    </subcellularLocation>
</comment>
<reference evidence="5" key="1">
    <citation type="submission" date="2023-06" db="EMBL/GenBank/DDBJ databases">
        <title>Genomic analysis of the entomopathogenic nematode Steinernema hermaphroditum.</title>
        <authorList>
            <person name="Schwarz E.M."/>
            <person name="Heppert J.K."/>
            <person name="Baniya A."/>
            <person name="Schwartz H.T."/>
            <person name="Tan C.-H."/>
            <person name="Antoshechkin I."/>
            <person name="Sternberg P.W."/>
            <person name="Goodrich-Blair H."/>
            <person name="Dillman A.R."/>
        </authorList>
    </citation>
    <scope>NUCLEOTIDE SEQUENCE</scope>
    <source>
        <strain evidence="5">PS9179</strain>
        <tissue evidence="5">Whole animal</tissue>
    </source>
</reference>
<comment type="similarity">
    <text evidence="2">Belongs to the nematode transthyretin-like family.</text>
</comment>
<dbReference type="AlphaFoldDB" id="A0AA39MAH3"/>
<protein>
    <recommendedName>
        <fullName evidence="7">Transthyretin-like family protein</fullName>
    </recommendedName>
</protein>
<evidence type="ECO:0000256" key="2">
    <source>
        <dbReference type="ARBA" id="ARBA00010112"/>
    </source>
</evidence>
<sequence>MNSVPVAFVERCIHRLDSNSQAETTKLSGQFGKIGVLFEENTLNLELNIQVYAGSTEIDFWAEFYGCENREAFRSDNIDWRPSLIKYSNSLDINIRMGTAPEGTPPECFVQISKFLSHFPVVHFYDAAKEIDTSHLYSKLMRCGPFCAFDLTVGTYGIQQLDYLKTLLRNGSASITFPEGELSQRDVIQVARLFLESRDTEKLIFSNNTLTSRQKFVMQNTLGLCSLWKCIDVPDGANTKEIRLTQSPELARHIFRAGTGRSANVVDRHFDDMKAFILTVFVCASCFLVAESFMGIGRDQSVAVLGTLHCHGYPASNIVVRLYDNDRFDIDDLMAETHSDYFGRFQIEGYETEITDIDPKLNIYHDCEDFSRPCQRKITIQLPDRYIAKGKVPNKMYDLGIIELSEKFEGETRSCVHK</sequence>
<evidence type="ECO:0000256" key="1">
    <source>
        <dbReference type="ARBA" id="ARBA00004613"/>
    </source>
</evidence>
<dbReference type="InterPro" id="IPR038479">
    <property type="entry name" value="Transthyretin-like_sf"/>
</dbReference>
<name>A0AA39MAH3_9BILA</name>
<keyword evidence="3" id="KW-0964">Secreted</keyword>
<dbReference type="GO" id="GO:0005576">
    <property type="term" value="C:extracellular region"/>
    <property type="evidence" value="ECO:0007669"/>
    <property type="project" value="UniProtKB-SubCell"/>
</dbReference>
<evidence type="ECO:0008006" key="7">
    <source>
        <dbReference type="Google" id="ProtNLM"/>
    </source>
</evidence>
<evidence type="ECO:0000256" key="4">
    <source>
        <dbReference type="ARBA" id="ARBA00022729"/>
    </source>
</evidence>
<keyword evidence="6" id="KW-1185">Reference proteome</keyword>
<keyword evidence="4" id="KW-0732">Signal</keyword>
<organism evidence="5 6">
    <name type="scientific">Steinernema hermaphroditum</name>
    <dbReference type="NCBI Taxonomy" id="289476"/>
    <lineage>
        <taxon>Eukaryota</taxon>
        <taxon>Metazoa</taxon>
        <taxon>Ecdysozoa</taxon>
        <taxon>Nematoda</taxon>
        <taxon>Chromadorea</taxon>
        <taxon>Rhabditida</taxon>
        <taxon>Tylenchina</taxon>
        <taxon>Panagrolaimomorpha</taxon>
        <taxon>Strongyloidoidea</taxon>
        <taxon>Steinernematidae</taxon>
        <taxon>Steinernema</taxon>
    </lineage>
</organism>
<dbReference type="PANTHER" id="PTHR21700">
    <property type="entry name" value="TRANSTHYRETIN-LIKE FAMILY PROTEIN-RELATED"/>
    <property type="match status" value="1"/>
</dbReference>
<evidence type="ECO:0000313" key="5">
    <source>
        <dbReference type="EMBL" id="KAK0427621.1"/>
    </source>
</evidence>
<evidence type="ECO:0000256" key="3">
    <source>
        <dbReference type="ARBA" id="ARBA00022525"/>
    </source>
</evidence>
<dbReference type="Gene3D" id="2.60.40.3330">
    <property type="match status" value="1"/>
</dbReference>
<gene>
    <name evidence="5" type="ORF">QR680_010329</name>
</gene>
<dbReference type="Pfam" id="PF01060">
    <property type="entry name" value="TTR-52"/>
    <property type="match status" value="1"/>
</dbReference>
<dbReference type="Proteomes" id="UP001175271">
    <property type="component" value="Unassembled WGS sequence"/>
</dbReference>
<evidence type="ECO:0000313" key="6">
    <source>
        <dbReference type="Proteomes" id="UP001175271"/>
    </source>
</evidence>
<accession>A0AA39MAH3</accession>
<proteinExistence type="inferred from homology"/>
<dbReference type="InterPro" id="IPR001534">
    <property type="entry name" value="Transthyretin-like"/>
</dbReference>
<dbReference type="EMBL" id="JAUCMV010000001">
    <property type="protein sequence ID" value="KAK0427621.1"/>
    <property type="molecule type" value="Genomic_DNA"/>
</dbReference>
<comment type="caution">
    <text evidence="5">The sequence shown here is derived from an EMBL/GenBank/DDBJ whole genome shotgun (WGS) entry which is preliminary data.</text>
</comment>
<dbReference type="GO" id="GO:0009986">
    <property type="term" value="C:cell surface"/>
    <property type="evidence" value="ECO:0007669"/>
    <property type="project" value="InterPro"/>
</dbReference>